<feature type="compositionally biased region" description="Low complexity" evidence="1">
    <location>
        <begin position="32"/>
        <end position="46"/>
    </location>
</feature>
<keyword evidence="2" id="KW-0732">Signal</keyword>
<evidence type="ECO:0000313" key="3">
    <source>
        <dbReference type="EMBL" id="ATH95740.1"/>
    </source>
</evidence>
<evidence type="ECO:0000313" key="4">
    <source>
        <dbReference type="Proteomes" id="UP000815698"/>
    </source>
</evidence>
<reference evidence="3 4" key="1">
    <citation type="journal article" date="2016" name="Int. J. Syst. Evol. Microbiol.">
        <title>Dermabacter jinjuensis sp. nov., a novel species of the genus Dermabacter isolated from a clinical specimen.</title>
        <authorList>
            <person name="Park Y.K."/>
            <person name="Lee K.M."/>
            <person name="Lee W.K."/>
            <person name="Cho M.J."/>
            <person name="Lee H.S."/>
            <person name="Cho Y.G."/>
            <person name="Lee Y.C."/>
            <person name="Lee W.K."/>
            <person name="Seong W.K."/>
            <person name="Hwang K.J."/>
        </authorList>
    </citation>
    <scope>NUCLEOTIDE SEQUENCE [LARGE SCALE GENOMIC DNA]</scope>
    <source>
        <strain evidence="3 4">32T</strain>
    </source>
</reference>
<feature type="region of interest" description="Disordered" evidence="1">
    <location>
        <begin position="26"/>
        <end position="89"/>
    </location>
</feature>
<feature type="chain" id="PRO_5047434881" description="Secreted protein" evidence="2">
    <location>
        <begin position="28"/>
        <end position="290"/>
    </location>
</feature>
<dbReference type="RefSeq" id="WP_096882328.1">
    <property type="nucleotide sequence ID" value="NZ_CP023482.1"/>
</dbReference>
<sequence length="290" mass="29786">MSMRSTFRGASAAFAAALVLASCGATGGEVSTPTETPTHAPETAKPSPTQIPSAEESDKPSAEPSASEDASATPSESSSPTASSEPEAKVGAAPAIIAHFTEDTNPDIGDFPFSRDVIATSISSVFDDGGEATVECDGDIDITAGKPKTHCTVTTGDRTREAYAYGTFSNVQGPGLLVAFDNDFDASLSGKFTEPGTEVLAYGIGDMWAVDSPVDGATVSEKALKAMQSLEMPISKFECAGEMSIAEGRNSQVCPIEAEWGKAEATVIAATILNSQDSGVLVVTQVPTDD</sequence>
<gene>
    <name evidence="3" type="ORF">COP05_00480</name>
</gene>
<dbReference type="Proteomes" id="UP000815698">
    <property type="component" value="Chromosome"/>
</dbReference>
<organism evidence="3 4">
    <name type="scientific">Dermabacter jinjuensis</name>
    <dbReference type="NCBI Taxonomy" id="1667168"/>
    <lineage>
        <taxon>Bacteria</taxon>
        <taxon>Bacillati</taxon>
        <taxon>Actinomycetota</taxon>
        <taxon>Actinomycetes</taxon>
        <taxon>Micrococcales</taxon>
        <taxon>Dermabacteraceae</taxon>
        <taxon>Dermabacter</taxon>
    </lineage>
</organism>
<accession>A0ABN5DPK0</accession>
<evidence type="ECO:0000256" key="1">
    <source>
        <dbReference type="SAM" id="MobiDB-lite"/>
    </source>
</evidence>
<evidence type="ECO:0008006" key="5">
    <source>
        <dbReference type="Google" id="ProtNLM"/>
    </source>
</evidence>
<name>A0ABN5DPK0_9MICO</name>
<feature type="signal peptide" evidence="2">
    <location>
        <begin position="1"/>
        <end position="27"/>
    </location>
</feature>
<protein>
    <recommendedName>
        <fullName evidence="5">Secreted protein</fullName>
    </recommendedName>
</protein>
<keyword evidence="4" id="KW-1185">Reference proteome</keyword>
<feature type="compositionally biased region" description="Low complexity" evidence="1">
    <location>
        <begin position="62"/>
        <end position="85"/>
    </location>
</feature>
<evidence type="ECO:0000256" key="2">
    <source>
        <dbReference type="SAM" id="SignalP"/>
    </source>
</evidence>
<dbReference type="PROSITE" id="PS51257">
    <property type="entry name" value="PROKAR_LIPOPROTEIN"/>
    <property type="match status" value="1"/>
</dbReference>
<dbReference type="EMBL" id="CP023482">
    <property type="protein sequence ID" value="ATH95740.1"/>
    <property type="molecule type" value="Genomic_DNA"/>
</dbReference>
<proteinExistence type="predicted"/>